<organism evidence="1">
    <name type="scientific">viral metagenome</name>
    <dbReference type="NCBI Taxonomy" id="1070528"/>
    <lineage>
        <taxon>unclassified sequences</taxon>
        <taxon>metagenomes</taxon>
        <taxon>organismal metagenomes</taxon>
    </lineage>
</organism>
<evidence type="ECO:0000313" key="2">
    <source>
        <dbReference type="EMBL" id="QJH93800.1"/>
    </source>
</evidence>
<proteinExistence type="predicted"/>
<name>A0A6H1Z9B8_9ZZZZ</name>
<protein>
    <submittedName>
        <fullName evidence="1">Uncharacterized protein</fullName>
    </submittedName>
</protein>
<dbReference type="AlphaFoldDB" id="A0A6H1Z9B8"/>
<evidence type="ECO:0000313" key="1">
    <source>
        <dbReference type="EMBL" id="QJA43967.1"/>
    </source>
</evidence>
<dbReference type="EMBL" id="MT143972">
    <property type="protein sequence ID" value="QJA43967.1"/>
    <property type="molecule type" value="Genomic_DNA"/>
</dbReference>
<sequence>MTICPLHGVSYGEAPCDCTDQILTLPPVYGVMDVWHGEPIAEIRSDDGWCGNSLNPPVPKGRSAADLAQFWGWISQRGGSPECAYVVHDGQATAEERAVRIAQARRYTVRTTTQVLPDGQLLEAK</sequence>
<dbReference type="EMBL" id="MT144591">
    <property type="protein sequence ID" value="QJH93800.1"/>
    <property type="molecule type" value="Genomic_DNA"/>
</dbReference>
<accession>A0A6H1Z9B8</accession>
<gene>
    <name evidence="1" type="ORF">TM448A00065_0013</name>
    <name evidence="2" type="ORF">TM448B00134_0094</name>
</gene>
<reference evidence="1" key="1">
    <citation type="submission" date="2020-03" db="EMBL/GenBank/DDBJ databases">
        <title>The deep terrestrial virosphere.</title>
        <authorList>
            <person name="Holmfeldt K."/>
            <person name="Nilsson E."/>
            <person name="Simone D."/>
            <person name="Lopez-Fernandez M."/>
            <person name="Wu X."/>
            <person name="de Brujin I."/>
            <person name="Lundin D."/>
            <person name="Andersson A."/>
            <person name="Bertilsson S."/>
            <person name="Dopson M."/>
        </authorList>
    </citation>
    <scope>NUCLEOTIDE SEQUENCE</scope>
    <source>
        <strain evidence="1">TM448A00065</strain>
        <strain evidence="2">TM448B00134</strain>
    </source>
</reference>